<protein>
    <submittedName>
        <fullName evidence="5">Tyrosine recombinase xerC</fullName>
    </submittedName>
</protein>
<dbReference type="InterPro" id="IPR002104">
    <property type="entry name" value="Integrase_catalytic"/>
</dbReference>
<dbReference type="PANTHER" id="PTHR30349">
    <property type="entry name" value="PHAGE INTEGRASE-RELATED"/>
    <property type="match status" value="1"/>
</dbReference>
<name>A0A6F8ZGR3_9FIRM</name>
<gene>
    <name evidence="5" type="ORF">R50_1576</name>
</gene>
<accession>A0A6F8ZGR3</accession>
<keyword evidence="3" id="KW-0233">DNA recombination</keyword>
<dbReference type="Gene3D" id="1.10.443.10">
    <property type="entry name" value="Intergrase catalytic core"/>
    <property type="match status" value="1"/>
</dbReference>
<keyword evidence="2" id="KW-0238">DNA-binding</keyword>
<evidence type="ECO:0000313" key="6">
    <source>
        <dbReference type="Proteomes" id="UP000503399"/>
    </source>
</evidence>
<dbReference type="PROSITE" id="PS51898">
    <property type="entry name" value="TYR_RECOMBINASE"/>
    <property type="match status" value="1"/>
</dbReference>
<evidence type="ECO:0000313" key="5">
    <source>
        <dbReference type="EMBL" id="CAB1129077.1"/>
    </source>
</evidence>
<organism evidence="5 6">
    <name type="scientific">Candidatus Hydrogenisulfobacillus filiaventi</name>
    <dbReference type="NCBI Taxonomy" id="2707344"/>
    <lineage>
        <taxon>Bacteria</taxon>
        <taxon>Bacillati</taxon>
        <taxon>Bacillota</taxon>
        <taxon>Clostridia</taxon>
        <taxon>Eubacteriales</taxon>
        <taxon>Clostridiales Family XVII. Incertae Sedis</taxon>
        <taxon>Candidatus Hydrogenisulfobacillus</taxon>
    </lineage>
</organism>
<dbReference type="EMBL" id="LR778114">
    <property type="protein sequence ID" value="CAB1129077.1"/>
    <property type="molecule type" value="Genomic_DNA"/>
</dbReference>
<dbReference type="AlphaFoldDB" id="A0A6F8ZGR3"/>
<dbReference type="GO" id="GO:0006310">
    <property type="term" value="P:DNA recombination"/>
    <property type="evidence" value="ECO:0007669"/>
    <property type="project" value="UniProtKB-KW"/>
</dbReference>
<feature type="domain" description="Tyr recombinase" evidence="4">
    <location>
        <begin position="1"/>
        <end position="98"/>
    </location>
</feature>
<dbReference type="InterPro" id="IPR050090">
    <property type="entry name" value="Tyrosine_recombinase_XerCD"/>
</dbReference>
<sequence>MRAGPGWGAAGPAAPLFLNARGGALNVRSLRRIVDAAARRAGIGRHLSPHWLRHSFATHLLNGGADLRSVQELLGHARLRTTQVYTHLSQAYLNQVYRQAHPRAGRVAGSGAGKAGEQHV</sequence>
<evidence type="ECO:0000256" key="1">
    <source>
        <dbReference type="ARBA" id="ARBA00008857"/>
    </source>
</evidence>
<dbReference type="GO" id="GO:0003677">
    <property type="term" value="F:DNA binding"/>
    <property type="evidence" value="ECO:0007669"/>
    <property type="project" value="UniProtKB-KW"/>
</dbReference>
<dbReference type="PANTHER" id="PTHR30349:SF41">
    <property type="entry name" value="INTEGRASE_RECOMBINASE PROTEIN MJ0367-RELATED"/>
    <property type="match status" value="1"/>
</dbReference>
<comment type="similarity">
    <text evidence="1">Belongs to the 'phage' integrase family.</text>
</comment>
<dbReference type="Pfam" id="PF00589">
    <property type="entry name" value="Phage_integrase"/>
    <property type="match status" value="1"/>
</dbReference>
<evidence type="ECO:0000256" key="2">
    <source>
        <dbReference type="ARBA" id="ARBA00023125"/>
    </source>
</evidence>
<dbReference type="Proteomes" id="UP000503399">
    <property type="component" value="Chromosome"/>
</dbReference>
<dbReference type="SUPFAM" id="SSF56349">
    <property type="entry name" value="DNA breaking-rejoining enzymes"/>
    <property type="match status" value="1"/>
</dbReference>
<keyword evidence="6" id="KW-1185">Reference proteome</keyword>
<evidence type="ECO:0000259" key="4">
    <source>
        <dbReference type="PROSITE" id="PS51898"/>
    </source>
</evidence>
<dbReference type="InterPro" id="IPR013762">
    <property type="entry name" value="Integrase-like_cat_sf"/>
</dbReference>
<dbReference type="KEGG" id="hfv:R50_1576"/>
<proteinExistence type="inferred from homology"/>
<dbReference type="InterPro" id="IPR011010">
    <property type="entry name" value="DNA_brk_join_enz"/>
</dbReference>
<dbReference type="GO" id="GO:0015074">
    <property type="term" value="P:DNA integration"/>
    <property type="evidence" value="ECO:0007669"/>
    <property type="project" value="InterPro"/>
</dbReference>
<reference evidence="5 6" key="1">
    <citation type="submission" date="2020-02" db="EMBL/GenBank/DDBJ databases">
        <authorList>
            <person name="Hogendoorn C."/>
        </authorList>
    </citation>
    <scope>NUCLEOTIDE SEQUENCE [LARGE SCALE GENOMIC DNA]</scope>
    <source>
        <strain evidence="5">R501</strain>
    </source>
</reference>
<evidence type="ECO:0000256" key="3">
    <source>
        <dbReference type="ARBA" id="ARBA00023172"/>
    </source>
</evidence>